<dbReference type="Gene3D" id="3.40.50.150">
    <property type="entry name" value="Vaccinia Virus protein VP39"/>
    <property type="match status" value="1"/>
</dbReference>
<dbReference type="Gene3D" id="1.20.1260.30">
    <property type="match status" value="1"/>
</dbReference>
<comment type="catalytic activity">
    <reaction evidence="7">
        <text>a 2'-deoxyadenosine in DNA + S-adenosyl-L-methionine = an N(6)-methyl-2'-deoxyadenosine in DNA + S-adenosyl-L-homocysteine + H(+)</text>
        <dbReference type="Rhea" id="RHEA:15197"/>
        <dbReference type="Rhea" id="RHEA-COMP:12418"/>
        <dbReference type="Rhea" id="RHEA-COMP:12419"/>
        <dbReference type="ChEBI" id="CHEBI:15378"/>
        <dbReference type="ChEBI" id="CHEBI:57856"/>
        <dbReference type="ChEBI" id="CHEBI:59789"/>
        <dbReference type="ChEBI" id="CHEBI:90615"/>
        <dbReference type="ChEBI" id="CHEBI:90616"/>
        <dbReference type="EC" id="2.1.1.72"/>
    </reaction>
</comment>
<feature type="domain" description="DNA methylase adenine-specific" evidence="8">
    <location>
        <begin position="156"/>
        <end position="466"/>
    </location>
</feature>
<keyword evidence="4" id="KW-0808">Transferase</keyword>
<dbReference type="PANTHER" id="PTHR42933:SF3">
    <property type="entry name" value="TYPE I RESTRICTION ENZYME MJAVIII METHYLASE SUBUNIT"/>
    <property type="match status" value="1"/>
</dbReference>
<evidence type="ECO:0000256" key="5">
    <source>
        <dbReference type="ARBA" id="ARBA00022691"/>
    </source>
</evidence>
<feature type="domain" description="N6 adenine-specific DNA methyltransferase N-terminal" evidence="9">
    <location>
        <begin position="12"/>
        <end position="135"/>
    </location>
</feature>
<dbReference type="GeneID" id="84210574"/>
<comment type="similarity">
    <text evidence="1">Belongs to the N(4)/N(6)-methyltransferase family.</text>
</comment>
<evidence type="ECO:0000256" key="7">
    <source>
        <dbReference type="ARBA" id="ARBA00047942"/>
    </source>
</evidence>
<dbReference type="Pfam" id="PF12161">
    <property type="entry name" value="HsdM_N"/>
    <property type="match status" value="1"/>
</dbReference>
<keyword evidence="11" id="KW-1185">Reference proteome</keyword>
<evidence type="ECO:0000256" key="3">
    <source>
        <dbReference type="ARBA" id="ARBA00022603"/>
    </source>
</evidence>
<sequence>MVITPNNNDTVLTNFIWKNADDLRGDFPHTQFGRIILPFTILRRLECVLEENKAKVLATYEQFKDQDLALDAILKNASQRPFYNTSNYSLSTLGGNKTKANLEDYISKFSENVRKIFEGFKFAQIIAELDAANLLLLISGNFAKINLHPDAVPDRTMSNVYEHLIAKFGAEVGTGSEDFMTPHDVVHLATTLLLHPDNDLFEQNLGLVRTLYDMTCGTGGFLSDMMNHVETYKDKYKVAPVLVPHGQEIQPETHAVALGNMLLKRLETDPSRDLSANIKLGSTLSNDQYEGKRFHYQCANPPYGMKWDKDSKEVKAEQKLGFAGRFGAGVPKSSDGSMLFLQNLVAKLETPENGGGRGAIVLSGSPLFNGKANSGESNIRRWLLENDYIEAIVALPTEIFFRTGITTYVWLISNRKPSHRQGKVQLIDASGLGASMRKNEGNKRTYLDDDSIAEITRIYADFEESEISKIFDYTEFGYRQVQVKRPLRMDFHFNAENKAILKSNKDFIKLSEADQNEVQKFIDQFDDTPKSFAWLESEFIAKLPIKKISKALNEALINVFGDKNPDAEIITLNGDVLFDTELNDAESIPLNQDIQAYMAKEILPHAPDAVIDEKVVDAQDGQVGLVGYEINFNRYFYKFEQPRHPNETLAEIKKLSAEVAQLLGEI</sequence>
<accession>N8ZM36</accession>
<keyword evidence="3" id="KW-0489">Methyltransferase</keyword>
<dbReference type="InterPro" id="IPR051537">
    <property type="entry name" value="DNA_Adenine_Mtase"/>
</dbReference>
<gene>
    <name evidence="10" type="ORF">F960_03298</name>
</gene>
<evidence type="ECO:0000313" key="11">
    <source>
        <dbReference type="Proteomes" id="UP000013117"/>
    </source>
</evidence>
<dbReference type="EMBL" id="APPN01000077">
    <property type="protein sequence ID" value="ENV32540.1"/>
    <property type="molecule type" value="Genomic_DNA"/>
</dbReference>
<dbReference type="SUPFAM" id="SSF53335">
    <property type="entry name" value="S-adenosyl-L-methionine-dependent methyltransferases"/>
    <property type="match status" value="1"/>
</dbReference>
<comment type="caution">
    <text evidence="10">The sequence shown here is derived from an EMBL/GenBank/DDBJ whole genome shotgun (WGS) entry which is preliminary data.</text>
</comment>
<dbReference type="GO" id="GO:0003677">
    <property type="term" value="F:DNA binding"/>
    <property type="evidence" value="ECO:0007669"/>
    <property type="project" value="InterPro"/>
</dbReference>
<dbReference type="InterPro" id="IPR003356">
    <property type="entry name" value="DNA_methylase_A-5"/>
</dbReference>
<keyword evidence="6" id="KW-0680">Restriction system</keyword>
<organism evidence="10 11">
    <name type="scientific">Acinetobacter gerneri DSM 14967 = CIP 107464 = MTCC 9824</name>
    <dbReference type="NCBI Taxonomy" id="1120926"/>
    <lineage>
        <taxon>Bacteria</taxon>
        <taxon>Pseudomonadati</taxon>
        <taxon>Pseudomonadota</taxon>
        <taxon>Gammaproteobacteria</taxon>
        <taxon>Moraxellales</taxon>
        <taxon>Moraxellaceae</taxon>
        <taxon>Acinetobacter</taxon>
    </lineage>
</organism>
<dbReference type="Proteomes" id="UP000013117">
    <property type="component" value="Unassembled WGS sequence"/>
</dbReference>
<dbReference type="AlphaFoldDB" id="N8ZM36"/>
<evidence type="ECO:0000313" key="10">
    <source>
        <dbReference type="EMBL" id="ENV32540.1"/>
    </source>
</evidence>
<dbReference type="InterPro" id="IPR022749">
    <property type="entry name" value="D12N6_MeTrfase_N"/>
</dbReference>
<evidence type="ECO:0000259" key="8">
    <source>
        <dbReference type="Pfam" id="PF02384"/>
    </source>
</evidence>
<dbReference type="Pfam" id="PF02384">
    <property type="entry name" value="N6_Mtase"/>
    <property type="match status" value="1"/>
</dbReference>
<dbReference type="RefSeq" id="WP_004866785.1">
    <property type="nucleotide sequence ID" value="NZ_ASYY01000095.1"/>
</dbReference>
<dbReference type="GO" id="GO:0009007">
    <property type="term" value="F:site-specific DNA-methyltransferase (adenine-specific) activity"/>
    <property type="evidence" value="ECO:0007669"/>
    <property type="project" value="UniProtKB-EC"/>
</dbReference>
<dbReference type="OrthoDB" id="9784823at2"/>
<dbReference type="PATRIC" id="fig|1120926.3.peg.3203"/>
<protein>
    <recommendedName>
        <fullName evidence="2">site-specific DNA-methyltransferase (adenine-specific)</fullName>
        <ecNumber evidence="2">2.1.1.72</ecNumber>
    </recommendedName>
</protein>
<dbReference type="GO" id="GO:0009307">
    <property type="term" value="P:DNA restriction-modification system"/>
    <property type="evidence" value="ECO:0007669"/>
    <property type="project" value="UniProtKB-KW"/>
</dbReference>
<keyword evidence="5" id="KW-0949">S-adenosyl-L-methionine</keyword>
<dbReference type="HOGENOM" id="CLU_012122_0_0_6"/>
<dbReference type="GO" id="GO:0032259">
    <property type="term" value="P:methylation"/>
    <property type="evidence" value="ECO:0007669"/>
    <property type="project" value="UniProtKB-KW"/>
</dbReference>
<dbReference type="eggNOG" id="COG0286">
    <property type="taxonomic scope" value="Bacteria"/>
</dbReference>
<dbReference type="STRING" id="202952.GCA_000747725_01868"/>
<evidence type="ECO:0000256" key="6">
    <source>
        <dbReference type="ARBA" id="ARBA00022747"/>
    </source>
</evidence>
<evidence type="ECO:0000256" key="1">
    <source>
        <dbReference type="ARBA" id="ARBA00006594"/>
    </source>
</evidence>
<name>N8ZM36_9GAMM</name>
<dbReference type="InterPro" id="IPR038333">
    <property type="entry name" value="T1MK-like_N_sf"/>
</dbReference>
<dbReference type="GO" id="GO:0008170">
    <property type="term" value="F:N-methyltransferase activity"/>
    <property type="evidence" value="ECO:0007669"/>
    <property type="project" value="InterPro"/>
</dbReference>
<evidence type="ECO:0000256" key="2">
    <source>
        <dbReference type="ARBA" id="ARBA00011900"/>
    </source>
</evidence>
<evidence type="ECO:0000256" key="4">
    <source>
        <dbReference type="ARBA" id="ARBA00022679"/>
    </source>
</evidence>
<evidence type="ECO:0000259" key="9">
    <source>
        <dbReference type="Pfam" id="PF12161"/>
    </source>
</evidence>
<dbReference type="PRINTS" id="PR00507">
    <property type="entry name" value="N12N6MTFRASE"/>
</dbReference>
<proteinExistence type="inferred from homology"/>
<dbReference type="PANTHER" id="PTHR42933">
    <property type="entry name" value="SLR6095 PROTEIN"/>
    <property type="match status" value="1"/>
</dbReference>
<reference evidence="10 11" key="1">
    <citation type="submission" date="2013-02" db="EMBL/GenBank/DDBJ databases">
        <title>The Genome Sequence of Acinetobacter gerneri CIP 107464.</title>
        <authorList>
            <consortium name="The Broad Institute Genome Sequencing Platform"/>
            <consortium name="The Broad Institute Genome Sequencing Center for Infectious Disease"/>
            <person name="Cerqueira G."/>
            <person name="Feldgarden M."/>
            <person name="Courvalin P."/>
            <person name="Perichon B."/>
            <person name="Grillot-Courvalin C."/>
            <person name="Clermont D."/>
            <person name="Rocha E."/>
            <person name="Yoon E.-J."/>
            <person name="Nemec A."/>
            <person name="Walker B."/>
            <person name="Young S.K."/>
            <person name="Zeng Q."/>
            <person name="Gargeya S."/>
            <person name="Fitzgerald M."/>
            <person name="Haas B."/>
            <person name="Abouelleil A."/>
            <person name="Alvarado L."/>
            <person name="Arachchi H.M."/>
            <person name="Berlin A.M."/>
            <person name="Chapman S.B."/>
            <person name="Dewar J."/>
            <person name="Goldberg J."/>
            <person name="Griggs A."/>
            <person name="Gujja S."/>
            <person name="Hansen M."/>
            <person name="Howarth C."/>
            <person name="Imamovic A."/>
            <person name="Larimer J."/>
            <person name="McCowan C."/>
            <person name="Murphy C."/>
            <person name="Neiman D."/>
            <person name="Pearson M."/>
            <person name="Priest M."/>
            <person name="Roberts A."/>
            <person name="Saif S."/>
            <person name="Shea T."/>
            <person name="Sisk P."/>
            <person name="Sykes S."/>
            <person name="Wortman J."/>
            <person name="Nusbaum C."/>
            <person name="Birren B."/>
        </authorList>
    </citation>
    <scope>NUCLEOTIDE SEQUENCE [LARGE SCALE GENOMIC DNA]</scope>
    <source>
        <strain evidence="10 11">CIP 107464</strain>
    </source>
</reference>
<dbReference type="EC" id="2.1.1.72" evidence="2"/>
<dbReference type="InterPro" id="IPR029063">
    <property type="entry name" value="SAM-dependent_MTases_sf"/>
</dbReference>